<protein>
    <submittedName>
        <fullName evidence="1">DNA topoisomerase I</fullName>
        <ecNumber evidence="1">5.99.1.2</ecNumber>
    </submittedName>
</protein>
<reference evidence="1 2" key="1">
    <citation type="journal article" date="2015" name="ISME J.">
        <title>Elemental sulfur and acetate can support life of a novel strictly anaerobic haloarchaeon.</title>
        <authorList>
            <person name="Sorokin D.Y."/>
            <person name="Kublanov I.V."/>
            <person name="Gavrilov S.N."/>
            <person name="Rojo D."/>
            <person name="Roman P."/>
            <person name="Golyshin P.N."/>
            <person name="Slepak V.Z."/>
            <person name="Smedile F."/>
            <person name="Ferrer M."/>
            <person name="Messina E."/>
            <person name="La Cono V."/>
            <person name="Yakimov M.M."/>
        </authorList>
    </citation>
    <scope>NUCLEOTIDE SEQUENCE [LARGE SCALE GENOMIC DNA]</scope>
    <source>
        <strain evidence="1 2">HSR2</strain>
    </source>
</reference>
<dbReference type="OrthoDB" id="190320at2157"/>
<organism evidence="1 2">
    <name type="scientific">Halanaeroarchaeum sulfurireducens</name>
    <dbReference type="NCBI Taxonomy" id="1604004"/>
    <lineage>
        <taxon>Archaea</taxon>
        <taxon>Methanobacteriati</taxon>
        <taxon>Methanobacteriota</taxon>
        <taxon>Stenosarchaea group</taxon>
        <taxon>Halobacteria</taxon>
        <taxon>Halobacteriales</taxon>
        <taxon>Halobacteriaceae</taxon>
        <taxon>Halanaeroarchaeum</taxon>
    </lineage>
</organism>
<evidence type="ECO:0000313" key="2">
    <source>
        <dbReference type="Proteomes" id="UP000069906"/>
    </source>
</evidence>
<dbReference type="GO" id="GO:0016853">
    <property type="term" value="F:isomerase activity"/>
    <property type="evidence" value="ECO:0007669"/>
    <property type="project" value="UniProtKB-KW"/>
</dbReference>
<keyword evidence="1" id="KW-0413">Isomerase</keyword>
<dbReference type="EMBL" id="CP008874">
    <property type="protein sequence ID" value="AKH98493.1"/>
    <property type="molecule type" value="Genomic_DNA"/>
</dbReference>
<dbReference type="Proteomes" id="UP000069906">
    <property type="component" value="Chromosome"/>
</dbReference>
<sequence length="239" mass="25344">MQQSLRVYAGRCTVTENDTTQDGAVVALVKPDNTVLVHDASGYQPSAWLTRADAVQVERDDGGFRLRARKGSDTLSLSGESVGHAAFAVSASGPRVGTCPTCDGALVRERGAVTCVGCGDSYPLPRDATVTDDTCETCGLPTLSVERGDHFEVCLDRDCESLDDVVRERFAGEWTCPGCGTPLDIERDRGLRATCEECGRSHVVPSGIVSDPCECGLPTFETADGPRCLDPSCELTGAH</sequence>
<gene>
    <name evidence="1" type="primary">topA2</name>
    <name evidence="1" type="ORF">HLASF_2031</name>
</gene>
<dbReference type="KEGG" id="hsu:HLASF_2031"/>
<dbReference type="Gene3D" id="2.70.180.20">
    <property type="match status" value="1"/>
</dbReference>
<accession>A0A0F7PGR9</accession>
<dbReference type="InterPro" id="IPR049173">
    <property type="entry name" value="NucS_N_sf"/>
</dbReference>
<dbReference type="HOGENOM" id="CLU_1131576_0_0_2"/>
<dbReference type="GeneID" id="25160183"/>
<evidence type="ECO:0000313" key="1">
    <source>
        <dbReference type="EMBL" id="AKH98493.1"/>
    </source>
</evidence>
<keyword evidence="2" id="KW-1185">Reference proteome</keyword>
<proteinExistence type="predicted"/>
<dbReference type="EC" id="5.99.1.2" evidence="1"/>
<dbReference type="RefSeq" id="WP_050049154.1">
    <property type="nucleotide sequence ID" value="NZ_CP008874.1"/>
</dbReference>
<dbReference type="AlphaFoldDB" id="A0A0F7PGR9"/>
<name>A0A0F7PGR9_9EURY</name>